<keyword evidence="3" id="KW-1185">Reference proteome</keyword>
<gene>
    <name evidence="2" type="ORF">K7C98_24335</name>
</gene>
<keyword evidence="1" id="KW-0812">Transmembrane</keyword>
<proteinExistence type="predicted"/>
<evidence type="ECO:0000256" key="1">
    <source>
        <dbReference type="SAM" id="Phobius"/>
    </source>
</evidence>
<feature type="transmembrane region" description="Helical" evidence="1">
    <location>
        <begin position="33"/>
        <end position="56"/>
    </location>
</feature>
<evidence type="ECO:0000313" key="3">
    <source>
        <dbReference type="Proteomes" id="UP001139031"/>
    </source>
</evidence>
<dbReference type="EMBL" id="JAIRAU010000031">
    <property type="protein sequence ID" value="MBZ5712382.1"/>
    <property type="molecule type" value="Genomic_DNA"/>
</dbReference>
<accession>A0ABS7TW62</accession>
<sequence length="60" mass="6525">MPKLGIHSPSSAQLLERRMPVAAEQRPRARAPWLTPVVIPALLVLLVATVLVYVLAAQSQ</sequence>
<keyword evidence="1" id="KW-0472">Membrane</keyword>
<dbReference type="Proteomes" id="UP001139031">
    <property type="component" value="Unassembled WGS sequence"/>
</dbReference>
<comment type="caution">
    <text evidence="2">The sequence shown here is derived from an EMBL/GenBank/DDBJ whole genome shotgun (WGS) entry which is preliminary data.</text>
</comment>
<protein>
    <submittedName>
        <fullName evidence="2">Uncharacterized protein</fullName>
    </submittedName>
</protein>
<name>A0ABS7TW62_9BACT</name>
<keyword evidence="1" id="KW-1133">Transmembrane helix</keyword>
<organism evidence="2 3">
    <name type="scientific">Nannocystis pusilla</name>
    <dbReference type="NCBI Taxonomy" id="889268"/>
    <lineage>
        <taxon>Bacteria</taxon>
        <taxon>Pseudomonadati</taxon>
        <taxon>Myxococcota</taxon>
        <taxon>Polyangia</taxon>
        <taxon>Nannocystales</taxon>
        <taxon>Nannocystaceae</taxon>
        <taxon>Nannocystis</taxon>
    </lineage>
</organism>
<reference evidence="2" key="1">
    <citation type="submission" date="2021-08" db="EMBL/GenBank/DDBJ databases">
        <authorList>
            <person name="Stevens D.C."/>
        </authorList>
    </citation>
    <scope>NUCLEOTIDE SEQUENCE</scope>
    <source>
        <strain evidence="2">DSM 53165</strain>
    </source>
</reference>
<evidence type="ECO:0000313" key="2">
    <source>
        <dbReference type="EMBL" id="MBZ5712382.1"/>
    </source>
</evidence>
<dbReference type="RefSeq" id="WP_224194142.1">
    <property type="nucleotide sequence ID" value="NZ_JAIRAU010000031.1"/>
</dbReference>